<dbReference type="EMBL" id="JAOTHD010000010">
    <property type="protein sequence ID" value="MDB6246572.1"/>
    <property type="molecule type" value="Genomic_DNA"/>
</dbReference>
<dbReference type="RefSeq" id="WP_098036946.1">
    <property type="nucleotide sequence ID" value="NZ_CP090603.1"/>
</dbReference>
<dbReference type="Proteomes" id="UP001141961">
    <property type="component" value="Unassembled WGS sequence"/>
</dbReference>
<reference evidence="1" key="2">
    <citation type="submission" date="2022-10" db="EMBL/GenBank/DDBJ databases">
        <authorList>
            <person name="Kostovova I."/>
            <person name="Moravkova M."/>
            <person name="Pechar R."/>
        </authorList>
    </citation>
    <scope>NUCLEOTIDE SEQUENCE</scope>
    <source>
        <strain evidence="1">M597B</strain>
    </source>
</reference>
<evidence type="ECO:0000313" key="1">
    <source>
        <dbReference type="EMBL" id="MDB6246572.1"/>
    </source>
</evidence>
<dbReference type="PIRSF" id="PIRSF014677">
    <property type="entry name" value="UCP014677"/>
    <property type="match status" value="1"/>
</dbReference>
<organism evidence="1 2">
    <name type="scientific">Lactobacillus amylovorus</name>
    <dbReference type="NCBI Taxonomy" id="1604"/>
    <lineage>
        <taxon>Bacteria</taxon>
        <taxon>Bacillati</taxon>
        <taxon>Bacillota</taxon>
        <taxon>Bacilli</taxon>
        <taxon>Lactobacillales</taxon>
        <taxon>Lactobacillaceae</taxon>
        <taxon>Lactobacillus</taxon>
    </lineage>
</organism>
<comment type="caution">
    <text evidence="1">The sequence shown here is derived from an EMBL/GenBank/DDBJ whole genome shotgun (WGS) entry which is preliminary data.</text>
</comment>
<dbReference type="AlphaFoldDB" id="A0AAW6B9A6"/>
<evidence type="ECO:0000313" key="2">
    <source>
        <dbReference type="Proteomes" id="UP001141961"/>
    </source>
</evidence>
<gene>
    <name evidence="1" type="ORF">ODV14_04345</name>
</gene>
<accession>A0AAW6B9A6</accession>
<proteinExistence type="predicted"/>
<dbReference type="InterPro" id="IPR011202">
    <property type="entry name" value="UCP014677"/>
</dbReference>
<dbReference type="Pfam" id="PF13289">
    <property type="entry name" value="SIR2_2"/>
    <property type="match status" value="1"/>
</dbReference>
<protein>
    <submittedName>
        <fullName evidence="1">SIR2 family protein</fullName>
    </submittedName>
</protein>
<reference evidence="1" key="1">
    <citation type="journal article" date="2022" name="Microorganisms">
        <title>Antibiotic Susceptibility, Resistance Gene Determinants and Corresponding Genomic Regions in Lactobacillus amylovorus Isolates Derived from Wild Boars and Domestic Pigs.</title>
        <authorList>
            <person name="Moravkova M."/>
            <person name="Kostovova I."/>
            <person name="Kavanova K."/>
            <person name="Pechar R."/>
            <person name="Stanek S."/>
            <person name="Brychta A."/>
            <person name="Zeman M."/>
            <person name="Kubasova T."/>
        </authorList>
    </citation>
    <scope>NUCLEOTIDE SEQUENCE</scope>
    <source>
        <strain evidence="1">M597B</strain>
    </source>
</reference>
<name>A0AAW6B9A6_LACAM</name>
<sequence length="517" mass="59164">MNLQDLIANFTTTPFLFIGSGMTRRYLGLPNWEGLLRHFAKEVSNNEFAYNSYVNKVQSSGNSINVMPKVATLIEKDYNAKWYENPSIRTLNKETTDLVKNGLSPFKAEIASYIKSQGDIVPEYKNEIRQLEQLSVKNISGVITTNYDTFVEDHFNNYKTYIGQNELIFSAIQGIAEIYKIHGSVDKPESIIIDEEDYEAFNNKEAYLAAKLMTIFVEYPIIFMGYSLSDSNIRNIISAIVKCLNQTQLNTLKDRFIFVDYEENKKGVDITPSEVSIDGLTLSMTKVVLSDYSLLYDALAEKKVTIPVRLLRRLKQDLYEYVITSTPTATIQVANIDDKRISDDDLALAIGKASDLSLRGLSGISSDDWYRNIILGDLGWDADDLLKYAFHNLSSQNSGRLPVNKLLHFAHGSYKEAEDTAKKYDFNAIISNTIKKNRKYCRYNSVDEIWKAEHDDIGKATELLSYLTEDQIDVDKLGQVLKEIFDNDRNILQDSKSPVRTNIRRLIRIYDCLKWRR</sequence>